<feature type="compositionally biased region" description="Basic and acidic residues" evidence="1">
    <location>
        <begin position="112"/>
        <end position="124"/>
    </location>
</feature>
<keyword evidence="2" id="KW-0812">Transmembrane</keyword>
<comment type="caution">
    <text evidence="3">The sequence shown here is derived from an EMBL/GenBank/DDBJ whole genome shotgun (WGS) entry which is preliminary data.</text>
</comment>
<sequence length="124" mass="13637">MAIGTFLLGAILGIVVGFFIGRADRKWEKERQLENSPKSVGGINSGKTSATPPGLERSKLDYRRPVKAEFGPELYTEKAPEQPTKPSRDNGIYPVPRGVTSFGESTKPKRPFTPDDFEKGPEES</sequence>
<keyword evidence="2" id="KW-1133">Transmembrane helix</keyword>
<gene>
    <name evidence="3" type="ORF">C5B42_03445</name>
</gene>
<reference evidence="3 4" key="1">
    <citation type="submission" date="2018-02" db="EMBL/GenBank/DDBJ databases">
        <title>Genomic Reconstructions from Amazon Rainforest and Pasture Soil Reveal Novel Insights into the Physiology of Candidate Phyla in Tropical Sites.</title>
        <authorList>
            <person name="Kroeger M.E."/>
            <person name="Delmont T."/>
            <person name="Eren A.M."/>
            <person name="Guo J."/>
            <person name="Meyer K.M."/>
            <person name="Khan K."/>
            <person name="Rodrigues J.L.M."/>
            <person name="Bohannan B.J.M."/>
            <person name="Tringe S."/>
            <person name="Borges C.D."/>
            <person name="Tiedje J."/>
            <person name="Tsai S.M."/>
            <person name="Nusslein K."/>
        </authorList>
    </citation>
    <scope>NUCLEOTIDE SEQUENCE [LARGE SCALE GENOMIC DNA]</scope>
    <source>
        <strain evidence="3">Amazon FNV 2010 28 9</strain>
    </source>
</reference>
<feature type="transmembrane region" description="Helical" evidence="2">
    <location>
        <begin position="6"/>
        <end position="23"/>
    </location>
</feature>
<organism evidence="3 4">
    <name type="scientific">Candidatus Cerribacteria bacterium 'Amazon FNV 2010 28 9'</name>
    <dbReference type="NCBI Taxonomy" id="2081795"/>
    <lineage>
        <taxon>Bacteria</taxon>
        <taxon>Candidatus Cerribacteria</taxon>
    </lineage>
</organism>
<name>A0A317JPP3_9BACT</name>
<feature type="compositionally biased region" description="Basic and acidic residues" evidence="1">
    <location>
        <begin position="56"/>
        <end position="67"/>
    </location>
</feature>
<evidence type="ECO:0000256" key="2">
    <source>
        <dbReference type="SAM" id="Phobius"/>
    </source>
</evidence>
<dbReference type="AlphaFoldDB" id="A0A317JPP3"/>
<evidence type="ECO:0000256" key="1">
    <source>
        <dbReference type="SAM" id="MobiDB-lite"/>
    </source>
</evidence>
<accession>A0A317JPP3</accession>
<dbReference type="EMBL" id="PSRQ01000039">
    <property type="protein sequence ID" value="PWU23311.1"/>
    <property type="molecule type" value="Genomic_DNA"/>
</dbReference>
<proteinExistence type="predicted"/>
<evidence type="ECO:0000313" key="3">
    <source>
        <dbReference type="EMBL" id="PWU23311.1"/>
    </source>
</evidence>
<keyword evidence="2" id="KW-0472">Membrane</keyword>
<protein>
    <submittedName>
        <fullName evidence="3">Uncharacterized protein</fullName>
    </submittedName>
</protein>
<evidence type="ECO:0000313" key="4">
    <source>
        <dbReference type="Proteomes" id="UP000246104"/>
    </source>
</evidence>
<feature type="region of interest" description="Disordered" evidence="1">
    <location>
        <begin position="29"/>
        <end position="124"/>
    </location>
</feature>
<dbReference type="Proteomes" id="UP000246104">
    <property type="component" value="Unassembled WGS sequence"/>
</dbReference>